<keyword evidence="2" id="KW-0560">Oxidoreductase</keyword>
<dbReference type="Pfam" id="PF14226">
    <property type="entry name" value="DIOX_N"/>
    <property type="match status" value="1"/>
</dbReference>
<sequence>MVTTIEEGNQVEHESGYDRQRELKLLDDSKAGVKGLVDAGLSKIPRIFIHDNLNTSSSATNHNVTIPVLDLGSLHQQGSSRHETIEKVKDACEKWGFFQVVNHDIPQSVLDEMLDGVRRFHEQDSEVKREFYSRDSSRMVNYNTNFDLYTTPAVNWRDTLSCVLAPKPLDPHLLPSISRPHLRHETSRVYGPIKELVTEENPAIYKNIRATDLIARHYAKGLDGVPVLEHFKL</sequence>
<reference evidence="5 6" key="1">
    <citation type="journal article" date="2023" name="Plants (Basel)">
        <title>Bridging the Gap: Combining Genomics and Transcriptomics Approaches to Understand Stylosanthes scabra, an Orphan Legume from the Brazilian Caatinga.</title>
        <authorList>
            <person name="Ferreira-Neto J.R.C."/>
            <person name="da Silva M.D."/>
            <person name="Binneck E."/>
            <person name="de Melo N.F."/>
            <person name="da Silva R.H."/>
            <person name="de Melo A.L.T.M."/>
            <person name="Pandolfi V."/>
            <person name="Bustamante F.O."/>
            <person name="Brasileiro-Vidal A.C."/>
            <person name="Benko-Iseppon A.M."/>
        </authorList>
    </citation>
    <scope>NUCLEOTIDE SEQUENCE [LARGE SCALE GENOMIC DNA]</scope>
    <source>
        <tissue evidence="5">Leaves</tissue>
    </source>
</reference>
<keyword evidence="1" id="KW-0479">Metal-binding</keyword>
<dbReference type="Proteomes" id="UP001341840">
    <property type="component" value="Unassembled WGS sequence"/>
</dbReference>
<feature type="domain" description="Non-haem dioxygenase N-terminal" evidence="4">
    <location>
        <begin position="66"/>
        <end position="165"/>
    </location>
</feature>
<gene>
    <name evidence="5" type="ORF">PIB30_014461</name>
</gene>
<dbReference type="InterPro" id="IPR027443">
    <property type="entry name" value="IPNS-like_sf"/>
</dbReference>
<evidence type="ECO:0000259" key="4">
    <source>
        <dbReference type="Pfam" id="PF14226"/>
    </source>
</evidence>
<protein>
    <recommendedName>
        <fullName evidence="4">Non-haem dioxygenase N-terminal domain-containing protein</fullName>
    </recommendedName>
</protein>
<evidence type="ECO:0000256" key="1">
    <source>
        <dbReference type="ARBA" id="ARBA00022723"/>
    </source>
</evidence>
<dbReference type="PANTHER" id="PTHR10209:SF884">
    <property type="entry name" value="1-AMINOCYCLOPROPANE-1-CARBOXYLATE OXIDASE HOMOLOG 1-LIKE"/>
    <property type="match status" value="1"/>
</dbReference>
<evidence type="ECO:0000256" key="2">
    <source>
        <dbReference type="ARBA" id="ARBA00023002"/>
    </source>
</evidence>
<dbReference type="Gene3D" id="2.60.120.330">
    <property type="entry name" value="B-lactam Antibiotic, Isopenicillin N Synthase, Chain"/>
    <property type="match status" value="1"/>
</dbReference>
<dbReference type="InterPro" id="IPR026992">
    <property type="entry name" value="DIOX_N"/>
</dbReference>
<dbReference type="PANTHER" id="PTHR10209">
    <property type="entry name" value="OXIDOREDUCTASE, 2OG-FE II OXYGENASE FAMILY PROTEIN"/>
    <property type="match status" value="1"/>
</dbReference>
<keyword evidence="3" id="KW-0408">Iron</keyword>
<evidence type="ECO:0000256" key="3">
    <source>
        <dbReference type="ARBA" id="ARBA00023004"/>
    </source>
</evidence>
<proteinExistence type="predicted"/>
<dbReference type="EMBL" id="JASCZI010181281">
    <property type="protein sequence ID" value="MED6180902.1"/>
    <property type="molecule type" value="Genomic_DNA"/>
</dbReference>
<keyword evidence="6" id="KW-1185">Reference proteome</keyword>
<comment type="caution">
    <text evidence="5">The sequence shown here is derived from an EMBL/GenBank/DDBJ whole genome shotgun (WGS) entry which is preliminary data.</text>
</comment>
<dbReference type="SUPFAM" id="SSF51197">
    <property type="entry name" value="Clavaminate synthase-like"/>
    <property type="match status" value="1"/>
</dbReference>
<organism evidence="5 6">
    <name type="scientific">Stylosanthes scabra</name>
    <dbReference type="NCBI Taxonomy" id="79078"/>
    <lineage>
        <taxon>Eukaryota</taxon>
        <taxon>Viridiplantae</taxon>
        <taxon>Streptophyta</taxon>
        <taxon>Embryophyta</taxon>
        <taxon>Tracheophyta</taxon>
        <taxon>Spermatophyta</taxon>
        <taxon>Magnoliopsida</taxon>
        <taxon>eudicotyledons</taxon>
        <taxon>Gunneridae</taxon>
        <taxon>Pentapetalae</taxon>
        <taxon>rosids</taxon>
        <taxon>fabids</taxon>
        <taxon>Fabales</taxon>
        <taxon>Fabaceae</taxon>
        <taxon>Papilionoideae</taxon>
        <taxon>50 kb inversion clade</taxon>
        <taxon>dalbergioids sensu lato</taxon>
        <taxon>Dalbergieae</taxon>
        <taxon>Pterocarpus clade</taxon>
        <taxon>Stylosanthes</taxon>
    </lineage>
</organism>
<evidence type="ECO:0000313" key="6">
    <source>
        <dbReference type="Proteomes" id="UP001341840"/>
    </source>
</evidence>
<evidence type="ECO:0000313" key="5">
    <source>
        <dbReference type="EMBL" id="MED6180902.1"/>
    </source>
</evidence>
<accession>A0ABU6W5A7</accession>
<name>A0ABU6W5A7_9FABA</name>